<accession>A0A1M7SPJ4</accession>
<dbReference type="GO" id="GO:0046872">
    <property type="term" value="F:metal ion binding"/>
    <property type="evidence" value="ECO:0007669"/>
    <property type="project" value="UniProtKB-KW"/>
</dbReference>
<keyword evidence="9" id="KW-0479">Metal-binding</keyword>
<sequence length="125" mass="13565">MSKVLMVGAGGFIGAILRYSVSLYMAKISQFDIPLGTLLVNALGGFLIGTIMEFSISTELISPELRLFLTTGIFGGFTTFSTFSYETVALLSDRAYMLGFLNVVLNLFLSIFGVVLGRLVVYIVI</sequence>
<protein>
    <recommendedName>
        <fullName evidence="9">Fluoride-specific ion channel FluC</fullName>
    </recommendedName>
</protein>
<evidence type="ECO:0000256" key="7">
    <source>
        <dbReference type="ARBA" id="ARBA00035120"/>
    </source>
</evidence>
<dbReference type="NCBIfam" id="TIGR00494">
    <property type="entry name" value="crcB"/>
    <property type="match status" value="1"/>
</dbReference>
<dbReference type="GO" id="GO:0005886">
    <property type="term" value="C:plasma membrane"/>
    <property type="evidence" value="ECO:0007669"/>
    <property type="project" value="UniProtKB-SubCell"/>
</dbReference>
<gene>
    <name evidence="9" type="primary">fluC</name>
    <name evidence="9" type="synonym">crcB</name>
    <name evidence="10" type="ORF">SAMN02745226_01107</name>
</gene>
<keyword evidence="4 9" id="KW-1133">Transmembrane helix</keyword>
<feature type="transmembrane region" description="Helical" evidence="9">
    <location>
        <begin position="68"/>
        <end position="91"/>
    </location>
</feature>
<evidence type="ECO:0000256" key="5">
    <source>
        <dbReference type="ARBA" id="ARBA00023136"/>
    </source>
</evidence>
<keyword evidence="5 9" id="KW-0472">Membrane</keyword>
<dbReference type="PANTHER" id="PTHR28259:SF1">
    <property type="entry name" value="FLUORIDE EXPORT PROTEIN 1-RELATED"/>
    <property type="match status" value="1"/>
</dbReference>
<comment type="catalytic activity">
    <reaction evidence="8">
        <text>fluoride(in) = fluoride(out)</text>
        <dbReference type="Rhea" id="RHEA:76159"/>
        <dbReference type="ChEBI" id="CHEBI:17051"/>
    </reaction>
    <physiologicalReaction direction="left-to-right" evidence="8">
        <dbReference type="Rhea" id="RHEA:76160"/>
    </physiologicalReaction>
</comment>
<dbReference type="AlphaFoldDB" id="A0A1M7SPJ4"/>
<evidence type="ECO:0000256" key="6">
    <source>
        <dbReference type="ARBA" id="ARBA00023303"/>
    </source>
</evidence>
<proteinExistence type="inferred from homology"/>
<keyword evidence="9" id="KW-0813">Transport</keyword>
<evidence type="ECO:0000256" key="3">
    <source>
        <dbReference type="ARBA" id="ARBA00022692"/>
    </source>
</evidence>
<dbReference type="OrthoDB" id="9815830at2"/>
<comment type="function">
    <text evidence="9">Fluoride-specific ion channel. Important for reducing fluoride concentration in the cell, thus reducing its toxicity.</text>
</comment>
<keyword evidence="9" id="KW-0915">Sodium</keyword>
<organism evidence="10 11">
    <name type="scientific">Fervidobacterium gondwanense DSM 13020</name>
    <dbReference type="NCBI Taxonomy" id="1121883"/>
    <lineage>
        <taxon>Bacteria</taxon>
        <taxon>Thermotogati</taxon>
        <taxon>Thermotogota</taxon>
        <taxon>Thermotogae</taxon>
        <taxon>Thermotogales</taxon>
        <taxon>Fervidobacteriaceae</taxon>
        <taxon>Fervidobacterium</taxon>
    </lineage>
</organism>
<name>A0A1M7SPJ4_FERGO</name>
<dbReference type="InterPro" id="IPR003691">
    <property type="entry name" value="FluC"/>
</dbReference>
<evidence type="ECO:0000313" key="10">
    <source>
        <dbReference type="EMBL" id="SHN60375.1"/>
    </source>
</evidence>
<dbReference type="PANTHER" id="PTHR28259">
    <property type="entry name" value="FLUORIDE EXPORT PROTEIN 1-RELATED"/>
    <property type="match status" value="1"/>
</dbReference>
<evidence type="ECO:0000256" key="2">
    <source>
        <dbReference type="ARBA" id="ARBA00022475"/>
    </source>
</evidence>
<keyword evidence="9" id="KW-0406">Ion transport</keyword>
<evidence type="ECO:0000256" key="8">
    <source>
        <dbReference type="ARBA" id="ARBA00035585"/>
    </source>
</evidence>
<feature type="transmembrane region" description="Helical" evidence="9">
    <location>
        <begin position="6"/>
        <end position="26"/>
    </location>
</feature>
<dbReference type="HAMAP" id="MF_00454">
    <property type="entry name" value="FluC"/>
    <property type="match status" value="1"/>
</dbReference>
<comment type="similarity">
    <text evidence="7 9">Belongs to the fluoride channel Fluc/FEX (TC 1.A.43) family.</text>
</comment>
<dbReference type="GO" id="GO:0062054">
    <property type="term" value="F:fluoride channel activity"/>
    <property type="evidence" value="ECO:0007669"/>
    <property type="project" value="UniProtKB-UniRule"/>
</dbReference>
<evidence type="ECO:0000256" key="1">
    <source>
        <dbReference type="ARBA" id="ARBA00004651"/>
    </source>
</evidence>
<feature type="transmembrane region" description="Helical" evidence="9">
    <location>
        <begin position="103"/>
        <end position="124"/>
    </location>
</feature>
<dbReference type="Proteomes" id="UP000184207">
    <property type="component" value="Unassembled WGS sequence"/>
</dbReference>
<dbReference type="Pfam" id="PF02537">
    <property type="entry name" value="CRCB"/>
    <property type="match status" value="1"/>
</dbReference>
<feature type="transmembrane region" description="Helical" evidence="9">
    <location>
        <begin position="38"/>
        <end position="56"/>
    </location>
</feature>
<dbReference type="STRING" id="1121883.SAMN02745226_01107"/>
<keyword evidence="11" id="KW-1185">Reference proteome</keyword>
<keyword evidence="6 9" id="KW-0407">Ion channel</keyword>
<evidence type="ECO:0000256" key="9">
    <source>
        <dbReference type="HAMAP-Rule" id="MF_00454"/>
    </source>
</evidence>
<dbReference type="GO" id="GO:0140114">
    <property type="term" value="P:cellular detoxification of fluoride"/>
    <property type="evidence" value="ECO:0007669"/>
    <property type="project" value="UniProtKB-UniRule"/>
</dbReference>
<reference evidence="11" key="1">
    <citation type="submission" date="2016-12" db="EMBL/GenBank/DDBJ databases">
        <authorList>
            <person name="Varghese N."/>
            <person name="Submissions S."/>
        </authorList>
    </citation>
    <scope>NUCLEOTIDE SEQUENCE [LARGE SCALE GENOMIC DNA]</scope>
    <source>
        <strain evidence="11">DSM 13020</strain>
    </source>
</reference>
<dbReference type="EMBL" id="FRDJ01000005">
    <property type="protein sequence ID" value="SHN60375.1"/>
    <property type="molecule type" value="Genomic_DNA"/>
</dbReference>
<keyword evidence="3 9" id="KW-0812">Transmembrane</keyword>
<evidence type="ECO:0000313" key="11">
    <source>
        <dbReference type="Proteomes" id="UP000184207"/>
    </source>
</evidence>
<feature type="binding site" evidence="9">
    <location>
        <position position="78"/>
    </location>
    <ligand>
        <name>Na(+)</name>
        <dbReference type="ChEBI" id="CHEBI:29101"/>
        <note>structural</note>
    </ligand>
</feature>
<feature type="binding site" evidence="9">
    <location>
        <position position="75"/>
    </location>
    <ligand>
        <name>Na(+)</name>
        <dbReference type="ChEBI" id="CHEBI:29101"/>
        <note>structural</note>
    </ligand>
</feature>
<keyword evidence="2 9" id="KW-1003">Cell membrane</keyword>
<comment type="activity regulation">
    <text evidence="9">Na(+) is not transported, but it plays an essential structural role and its presence is essential for fluoride channel function.</text>
</comment>
<comment type="subcellular location">
    <subcellularLocation>
        <location evidence="1 9">Cell membrane</location>
        <topology evidence="1 9">Multi-pass membrane protein</topology>
    </subcellularLocation>
</comment>
<evidence type="ECO:0000256" key="4">
    <source>
        <dbReference type="ARBA" id="ARBA00022989"/>
    </source>
</evidence>